<comment type="caution">
    <text evidence="2">The sequence shown here is derived from an EMBL/GenBank/DDBJ whole genome shotgun (WGS) entry which is preliminary data.</text>
</comment>
<dbReference type="Proteomes" id="UP001500880">
    <property type="component" value="Unassembled WGS sequence"/>
</dbReference>
<dbReference type="Gene3D" id="1.10.260.40">
    <property type="entry name" value="lambda repressor-like DNA-binding domains"/>
    <property type="match status" value="1"/>
</dbReference>
<keyword evidence="3" id="KW-1185">Reference proteome</keyword>
<organism evidence="2 3">
    <name type="scientific">Salinibacillus aidingensis</name>
    <dbReference type="NCBI Taxonomy" id="237684"/>
    <lineage>
        <taxon>Bacteria</taxon>
        <taxon>Bacillati</taxon>
        <taxon>Bacillota</taxon>
        <taxon>Bacilli</taxon>
        <taxon>Bacillales</taxon>
        <taxon>Bacillaceae</taxon>
        <taxon>Salinibacillus</taxon>
    </lineage>
</organism>
<dbReference type="CDD" id="cd00093">
    <property type="entry name" value="HTH_XRE"/>
    <property type="match status" value="1"/>
</dbReference>
<evidence type="ECO:0000313" key="2">
    <source>
        <dbReference type="EMBL" id="GAA0491034.1"/>
    </source>
</evidence>
<evidence type="ECO:0000259" key="1">
    <source>
        <dbReference type="PROSITE" id="PS50943"/>
    </source>
</evidence>
<dbReference type="InterPro" id="IPR001387">
    <property type="entry name" value="Cro/C1-type_HTH"/>
</dbReference>
<dbReference type="SMART" id="SM00530">
    <property type="entry name" value="HTH_XRE"/>
    <property type="match status" value="1"/>
</dbReference>
<evidence type="ECO:0000313" key="3">
    <source>
        <dbReference type="Proteomes" id="UP001500880"/>
    </source>
</evidence>
<dbReference type="PROSITE" id="PS50943">
    <property type="entry name" value="HTH_CROC1"/>
    <property type="match status" value="1"/>
</dbReference>
<proteinExistence type="predicted"/>
<dbReference type="InterPro" id="IPR010982">
    <property type="entry name" value="Lambda_DNA-bd_dom_sf"/>
</dbReference>
<dbReference type="Pfam" id="PF01381">
    <property type="entry name" value="HTH_3"/>
    <property type="match status" value="1"/>
</dbReference>
<dbReference type="EMBL" id="BAAADO010000003">
    <property type="protein sequence ID" value="GAA0491034.1"/>
    <property type="molecule type" value="Genomic_DNA"/>
</dbReference>
<dbReference type="RefSeq" id="WP_343839663.1">
    <property type="nucleotide sequence ID" value="NZ_BAAADO010000003.1"/>
</dbReference>
<name>A0ABN1B643_9BACI</name>
<sequence>MEYGQMLRKMRKGADLSQEEIAERLHISRSNVSRLESNKLKLSFEDAVRWARTTDSQDMMVAMICNVDVSVASDMLNQIIQISATILFPFLGGLL</sequence>
<feature type="domain" description="HTH cro/C1-type" evidence="1">
    <location>
        <begin position="7"/>
        <end position="49"/>
    </location>
</feature>
<protein>
    <recommendedName>
        <fullName evidence="1">HTH cro/C1-type domain-containing protein</fullName>
    </recommendedName>
</protein>
<dbReference type="SUPFAM" id="SSF47413">
    <property type="entry name" value="lambda repressor-like DNA-binding domains"/>
    <property type="match status" value="1"/>
</dbReference>
<accession>A0ABN1B643</accession>
<reference evidence="2 3" key="1">
    <citation type="journal article" date="2019" name="Int. J. Syst. Evol. Microbiol.">
        <title>The Global Catalogue of Microorganisms (GCM) 10K type strain sequencing project: providing services to taxonomists for standard genome sequencing and annotation.</title>
        <authorList>
            <consortium name="The Broad Institute Genomics Platform"/>
            <consortium name="The Broad Institute Genome Sequencing Center for Infectious Disease"/>
            <person name="Wu L."/>
            <person name="Ma J."/>
        </authorList>
    </citation>
    <scope>NUCLEOTIDE SEQUENCE [LARGE SCALE GENOMIC DNA]</scope>
    <source>
        <strain evidence="2 3">JCM 12389</strain>
    </source>
</reference>
<gene>
    <name evidence="2" type="ORF">GCM10008986_16360</name>
</gene>